<keyword evidence="11" id="KW-1185">Reference proteome</keyword>
<comment type="subcellular location">
    <subcellularLocation>
        <location evidence="1">Cell membrane</location>
        <topology evidence="1">Multi-pass membrane protein</topology>
    </subcellularLocation>
</comment>
<keyword evidence="6 7" id="KW-0472">Membrane</keyword>
<evidence type="ECO:0000256" key="2">
    <source>
        <dbReference type="ARBA" id="ARBA00008017"/>
    </source>
</evidence>
<gene>
    <name evidence="10" type="ORF">D1B33_17315</name>
</gene>
<dbReference type="Pfam" id="PF21082">
    <property type="entry name" value="MS_channel_3rd"/>
    <property type="match status" value="1"/>
</dbReference>
<evidence type="ECO:0000259" key="9">
    <source>
        <dbReference type="Pfam" id="PF21082"/>
    </source>
</evidence>
<dbReference type="PANTHER" id="PTHR30566">
    <property type="entry name" value="YNAI-RELATED MECHANOSENSITIVE ION CHANNEL"/>
    <property type="match status" value="1"/>
</dbReference>
<feature type="transmembrane region" description="Helical" evidence="7">
    <location>
        <begin position="71"/>
        <end position="92"/>
    </location>
</feature>
<protein>
    <submittedName>
        <fullName evidence="10">Mechanosensitive ion channel protein MscS</fullName>
    </submittedName>
</protein>
<keyword evidence="4 7" id="KW-0812">Transmembrane</keyword>
<dbReference type="InterPro" id="IPR011014">
    <property type="entry name" value="MscS_channel_TM-2"/>
</dbReference>
<dbReference type="OrthoDB" id="9809206at2"/>
<dbReference type="Gene3D" id="1.10.287.1260">
    <property type="match status" value="1"/>
</dbReference>
<sequence>MVESIYWLYPNLAVPTWTDILTTVGIIIIGWLLQHYLMKLIVKKIANFFEKKSKIMTARVIEHFSREIRHAIFTVIIFLSLSYLIEVSLFSNRAVRNVFYSLMVFYFIKGMIDVLNYYANDPEAFHLDVKKSTRLTPFMLRVINALLAIIAIVLIASLWNFNLNGFLTGIGLTSVALAFGVRDTSSHIFGGLSMAFDKPFKVGDYIVSEDNNIEGVIEDINLRSTLISTPDQGTVYVPNAYLMNRPIYNLTAREKRKIQSYFYLSTEHPEEVIRSACNEVNKQIILHPLTSKEDLIMVYIDEFQADYYRMFVSYYIPSNELQERYEVQQDILFVIKQVMDRAAIKMVDPESFKLPKFNKEIIPS</sequence>
<reference evidence="10 11" key="1">
    <citation type="submission" date="2018-08" db="EMBL/GenBank/DDBJ databases">
        <title>Lysinibacillus sp. YLB-03 draft genome sequence.</title>
        <authorList>
            <person name="Yu L."/>
        </authorList>
    </citation>
    <scope>NUCLEOTIDE SEQUENCE [LARGE SCALE GENOMIC DNA]</scope>
    <source>
        <strain evidence="10 11">YLB-03</strain>
    </source>
</reference>
<dbReference type="PANTHER" id="PTHR30566:SF5">
    <property type="entry name" value="MECHANOSENSITIVE ION CHANNEL PROTEIN 1, MITOCHONDRIAL-RELATED"/>
    <property type="match status" value="1"/>
</dbReference>
<organism evidence="10 11">
    <name type="scientific">Ureibacillus yapensis</name>
    <dbReference type="NCBI Taxonomy" id="2304605"/>
    <lineage>
        <taxon>Bacteria</taxon>
        <taxon>Bacillati</taxon>
        <taxon>Bacillota</taxon>
        <taxon>Bacilli</taxon>
        <taxon>Bacillales</taxon>
        <taxon>Caryophanaceae</taxon>
        <taxon>Ureibacillus</taxon>
    </lineage>
</organism>
<dbReference type="GO" id="GO:0055085">
    <property type="term" value="P:transmembrane transport"/>
    <property type="evidence" value="ECO:0007669"/>
    <property type="project" value="InterPro"/>
</dbReference>
<evidence type="ECO:0000256" key="3">
    <source>
        <dbReference type="ARBA" id="ARBA00022475"/>
    </source>
</evidence>
<dbReference type="SUPFAM" id="SSF50182">
    <property type="entry name" value="Sm-like ribonucleoproteins"/>
    <property type="match status" value="1"/>
</dbReference>
<dbReference type="Gene3D" id="2.30.30.60">
    <property type="match status" value="1"/>
</dbReference>
<keyword evidence="5 7" id="KW-1133">Transmembrane helix</keyword>
<dbReference type="InterPro" id="IPR010920">
    <property type="entry name" value="LSM_dom_sf"/>
</dbReference>
<dbReference type="EMBL" id="QWEI01000014">
    <property type="protein sequence ID" value="RHW32100.1"/>
    <property type="molecule type" value="Genomic_DNA"/>
</dbReference>
<feature type="transmembrane region" description="Helical" evidence="7">
    <location>
        <begin position="98"/>
        <end position="118"/>
    </location>
</feature>
<feature type="domain" description="Mechanosensitive ion channel MscS C-terminal" evidence="9">
    <location>
        <begin position="276"/>
        <end position="346"/>
    </location>
</feature>
<evidence type="ECO:0000256" key="6">
    <source>
        <dbReference type="ARBA" id="ARBA00023136"/>
    </source>
</evidence>
<dbReference type="InterPro" id="IPR023408">
    <property type="entry name" value="MscS_beta-dom_sf"/>
</dbReference>
<dbReference type="Pfam" id="PF00924">
    <property type="entry name" value="MS_channel_2nd"/>
    <property type="match status" value="1"/>
</dbReference>
<evidence type="ECO:0000313" key="11">
    <source>
        <dbReference type="Proteomes" id="UP000265692"/>
    </source>
</evidence>
<dbReference type="SUPFAM" id="SSF82861">
    <property type="entry name" value="Mechanosensitive channel protein MscS (YggB), transmembrane region"/>
    <property type="match status" value="1"/>
</dbReference>
<name>A0A396SI86_9BACL</name>
<dbReference type="InterPro" id="IPR006685">
    <property type="entry name" value="MscS_channel_2nd"/>
</dbReference>
<feature type="transmembrane region" description="Helical" evidence="7">
    <location>
        <begin position="165"/>
        <end position="181"/>
    </location>
</feature>
<feature type="transmembrane region" description="Helical" evidence="7">
    <location>
        <begin position="138"/>
        <end position="159"/>
    </location>
</feature>
<comment type="similarity">
    <text evidence="2">Belongs to the MscS (TC 1.A.23) family.</text>
</comment>
<accession>A0A396SI86</accession>
<dbReference type="GO" id="GO:0005886">
    <property type="term" value="C:plasma membrane"/>
    <property type="evidence" value="ECO:0007669"/>
    <property type="project" value="UniProtKB-SubCell"/>
</dbReference>
<dbReference type="Proteomes" id="UP000265692">
    <property type="component" value="Unassembled WGS sequence"/>
</dbReference>
<dbReference type="RefSeq" id="WP_118877668.1">
    <property type="nucleotide sequence ID" value="NZ_QWEI01000014.1"/>
</dbReference>
<evidence type="ECO:0000256" key="5">
    <source>
        <dbReference type="ARBA" id="ARBA00022989"/>
    </source>
</evidence>
<evidence type="ECO:0000256" key="7">
    <source>
        <dbReference type="SAM" id="Phobius"/>
    </source>
</evidence>
<evidence type="ECO:0000256" key="4">
    <source>
        <dbReference type="ARBA" id="ARBA00022692"/>
    </source>
</evidence>
<dbReference type="SUPFAM" id="SSF82689">
    <property type="entry name" value="Mechanosensitive channel protein MscS (YggB), C-terminal domain"/>
    <property type="match status" value="1"/>
</dbReference>
<dbReference type="AlphaFoldDB" id="A0A396SI86"/>
<evidence type="ECO:0000256" key="1">
    <source>
        <dbReference type="ARBA" id="ARBA00004651"/>
    </source>
</evidence>
<comment type="caution">
    <text evidence="10">The sequence shown here is derived from an EMBL/GenBank/DDBJ whole genome shotgun (WGS) entry which is preliminary data.</text>
</comment>
<feature type="domain" description="Mechanosensitive ion channel MscS" evidence="8">
    <location>
        <begin position="186"/>
        <end position="251"/>
    </location>
</feature>
<dbReference type="InterPro" id="IPR011066">
    <property type="entry name" value="MscS_channel_C_sf"/>
</dbReference>
<proteinExistence type="inferred from homology"/>
<dbReference type="InterPro" id="IPR049278">
    <property type="entry name" value="MS_channel_C"/>
</dbReference>
<keyword evidence="3" id="KW-1003">Cell membrane</keyword>
<evidence type="ECO:0000259" key="8">
    <source>
        <dbReference type="Pfam" id="PF00924"/>
    </source>
</evidence>
<evidence type="ECO:0000313" key="10">
    <source>
        <dbReference type="EMBL" id="RHW32100.1"/>
    </source>
</evidence>